<keyword evidence="1" id="KW-0812">Transmembrane</keyword>
<feature type="transmembrane region" description="Helical" evidence="1">
    <location>
        <begin position="7"/>
        <end position="27"/>
    </location>
</feature>
<feature type="transmembrane region" description="Helical" evidence="1">
    <location>
        <begin position="126"/>
        <end position="146"/>
    </location>
</feature>
<proteinExistence type="predicted"/>
<evidence type="ECO:0000256" key="1">
    <source>
        <dbReference type="SAM" id="Phobius"/>
    </source>
</evidence>
<dbReference type="Proteomes" id="UP001215598">
    <property type="component" value="Unassembled WGS sequence"/>
</dbReference>
<comment type="caution">
    <text evidence="2">The sequence shown here is derived from an EMBL/GenBank/DDBJ whole genome shotgun (WGS) entry which is preliminary data.</text>
</comment>
<feature type="transmembrane region" description="Helical" evidence="1">
    <location>
        <begin position="166"/>
        <end position="186"/>
    </location>
</feature>
<dbReference type="AlphaFoldDB" id="A0AAD7KD06"/>
<reference evidence="2" key="1">
    <citation type="submission" date="2023-03" db="EMBL/GenBank/DDBJ databases">
        <title>Massive genome expansion in bonnet fungi (Mycena s.s.) driven by repeated elements and novel gene families across ecological guilds.</title>
        <authorList>
            <consortium name="Lawrence Berkeley National Laboratory"/>
            <person name="Harder C.B."/>
            <person name="Miyauchi S."/>
            <person name="Viragh M."/>
            <person name="Kuo A."/>
            <person name="Thoen E."/>
            <person name="Andreopoulos B."/>
            <person name="Lu D."/>
            <person name="Skrede I."/>
            <person name="Drula E."/>
            <person name="Henrissat B."/>
            <person name="Morin E."/>
            <person name="Kohler A."/>
            <person name="Barry K."/>
            <person name="LaButti K."/>
            <person name="Morin E."/>
            <person name="Salamov A."/>
            <person name="Lipzen A."/>
            <person name="Mereny Z."/>
            <person name="Hegedus B."/>
            <person name="Baldrian P."/>
            <person name="Stursova M."/>
            <person name="Weitz H."/>
            <person name="Taylor A."/>
            <person name="Grigoriev I.V."/>
            <person name="Nagy L.G."/>
            <person name="Martin F."/>
            <person name="Kauserud H."/>
        </authorList>
    </citation>
    <scope>NUCLEOTIDE SEQUENCE</scope>
    <source>
        <strain evidence="2">CBHHK182m</strain>
    </source>
</reference>
<evidence type="ECO:0000313" key="2">
    <source>
        <dbReference type="EMBL" id="KAJ7783185.1"/>
    </source>
</evidence>
<keyword evidence="3" id="KW-1185">Reference proteome</keyword>
<dbReference type="EMBL" id="JARKIB010000003">
    <property type="protein sequence ID" value="KAJ7783185.1"/>
    <property type="molecule type" value="Genomic_DNA"/>
</dbReference>
<evidence type="ECO:0000313" key="3">
    <source>
        <dbReference type="Proteomes" id="UP001215598"/>
    </source>
</evidence>
<gene>
    <name evidence="2" type="ORF">B0H16DRAFT_1658516</name>
</gene>
<feature type="transmembrane region" description="Helical" evidence="1">
    <location>
        <begin position="92"/>
        <end position="114"/>
    </location>
</feature>
<organism evidence="2 3">
    <name type="scientific">Mycena metata</name>
    <dbReference type="NCBI Taxonomy" id="1033252"/>
    <lineage>
        <taxon>Eukaryota</taxon>
        <taxon>Fungi</taxon>
        <taxon>Dikarya</taxon>
        <taxon>Basidiomycota</taxon>
        <taxon>Agaricomycotina</taxon>
        <taxon>Agaricomycetes</taxon>
        <taxon>Agaricomycetidae</taxon>
        <taxon>Agaricales</taxon>
        <taxon>Marasmiineae</taxon>
        <taxon>Mycenaceae</taxon>
        <taxon>Mycena</taxon>
    </lineage>
</organism>
<dbReference type="Gene3D" id="1.20.140.150">
    <property type="match status" value="1"/>
</dbReference>
<name>A0AAD7KD06_9AGAR</name>
<keyword evidence="1" id="KW-0472">Membrane</keyword>
<sequence>MRTTSYAIAAVAVICTTVFTVLSLTRIDWVVANYRSDAVNSSYQVKYGLAKVCERLVIGRQFEAFECRKFPTRDEDSCDDKNRFFCAAWSSAGYAVALAIGFGALSLVAIVVGVTTHSRRRRIWRVVAGLIVLHSAFQLAAFALVLDMHRTSRFPITLENAKLGPAFAFNTVAWVFGVLTAIGVIATGMAADRGQRWAAGTRAYQPILGN</sequence>
<protein>
    <submittedName>
        <fullName evidence="2">Uncharacterized protein</fullName>
    </submittedName>
</protein>
<accession>A0AAD7KD06</accession>
<keyword evidence="1" id="KW-1133">Transmembrane helix</keyword>